<keyword evidence="2" id="KW-1185">Reference proteome</keyword>
<evidence type="ECO:0000313" key="2">
    <source>
        <dbReference type="Proteomes" id="UP000619536"/>
    </source>
</evidence>
<organism evidence="1 2">
    <name type="scientific">Galliscardovia ingluviei</name>
    <dbReference type="NCBI Taxonomy" id="1769422"/>
    <lineage>
        <taxon>Bacteria</taxon>
        <taxon>Bacillati</taxon>
        <taxon>Actinomycetota</taxon>
        <taxon>Actinomycetes</taxon>
        <taxon>Bifidobacteriales</taxon>
        <taxon>Bifidobacteriaceae</taxon>
        <taxon>Galliscardovia</taxon>
    </lineage>
</organism>
<dbReference type="EMBL" id="BMDH01000007">
    <property type="protein sequence ID" value="GGI15594.1"/>
    <property type="molecule type" value="Genomic_DNA"/>
</dbReference>
<reference evidence="1" key="1">
    <citation type="journal article" date="2014" name="Int. J. Syst. Evol. Microbiol.">
        <title>Complete genome sequence of Corynebacterium casei LMG S-19264T (=DSM 44701T), isolated from a smear-ripened cheese.</title>
        <authorList>
            <consortium name="US DOE Joint Genome Institute (JGI-PGF)"/>
            <person name="Walter F."/>
            <person name="Albersmeier A."/>
            <person name="Kalinowski J."/>
            <person name="Ruckert C."/>
        </authorList>
    </citation>
    <scope>NUCLEOTIDE SEQUENCE</scope>
    <source>
        <strain evidence="1">CCM 8606</strain>
    </source>
</reference>
<name>A0A8J3AMT2_9BIFI</name>
<proteinExistence type="predicted"/>
<sequence>MYKADPVSELASQTRLFGIRMLNCSPLCPCLLGGHGLSHIPAAIAIAVHNYQEVVIAVSYCSYAAISGTRSYMQLYVIAPVFICYYSRHSKPNW</sequence>
<dbReference type="Proteomes" id="UP000619536">
    <property type="component" value="Unassembled WGS sequence"/>
</dbReference>
<gene>
    <name evidence="1" type="ORF">GCM10007377_16670</name>
</gene>
<evidence type="ECO:0000313" key="1">
    <source>
        <dbReference type="EMBL" id="GGI15594.1"/>
    </source>
</evidence>
<comment type="caution">
    <text evidence="1">The sequence shown here is derived from an EMBL/GenBank/DDBJ whole genome shotgun (WGS) entry which is preliminary data.</text>
</comment>
<dbReference type="AlphaFoldDB" id="A0A8J3AMT2"/>
<reference evidence="1" key="2">
    <citation type="submission" date="2020-09" db="EMBL/GenBank/DDBJ databases">
        <authorList>
            <person name="Sun Q."/>
            <person name="Sedlacek I."/>
        </authorList>
    </citation>
    <scope>NUCLEOTIDE SEQUENCE</scope>
    <source>
        <strain evidence="1">CCM 8606</strain>
    </source>
</reference>
<accession>A0A8J3AMT2</accession>
<protein>
    <submittedName>
        <fullName evidence="1">Uncharacterized protein</fullName>
    </submittedName>
</protein>